<evidence type="ECO:0000256" key="5">
    <source>
        <dbReference type="ARBA" id="ARBA00022496"/>
    </source>
</evidence>
<evidence type="ECO:0000256" key="8">
    <source>
        <dbReference type="ARBA" id="ARBA00023004"/>
    </source>
</evidence>
<dbReference type="InterPro" id="IPR037066">
    <property type="entry name" value="Plug_dom_sf"/>
</dbReference>
<keyword evidence="12 21" id="KW-0675">Receptor</keyword>
<evidence type="ECO:0000256" key="11">
    <source>
        <dbReference type="ARBA" id="ARBA00023136"/>
    </source>
</evidence>
<keyword evidence="7 18" id="KW-0732">Signal</keyword>
<evidence type="ECO:0000256" key="1">
    <source>
        <dbReference type="ARBA" id="ARBA00004571"/>
    </source>
</evidence>
<keyword evidence="8" id="KW-0408">Iron</keyword>
<dbReference type="Proteomes" id="UP000216225">
    <property type="component" value="Unassembled WGS sequence"/>
</dbReference>
<evidence type="ECO:0000313" key="21">
    <source>
        <dbReference type="EMBL" id="RKJ94703.1"/>
    </source>
</evidence>
<protein>
    <submittedName>
        <fullName evidence="21">TonB-dependent siderophore receptor</fullName>
    </submittedName>
</protein>
<dbReference type="InterPro" id="IPR036942">
    <property type="entry name" value="Beta-barrel_TonB_sf"/>
</dbReference>
<dbReference type="GO" id="GO:0015891">
    <property type="term" value="P:siderophore transport"/>
    <property type="evidence" value="ECO:0007669"/>
    <property type="project" value="InterPro"/>
</dbReference>
<dbReference type="PANTHER" id="PTHR32552:SF74">
    <property type="entry name" value="HYDROXAMATE SIDEROPHORE RECEPTOR FHUE"/>
    <property type="match status" value="1"/>
</dbReference>
<comment type="subcellular location">
    <subcellularLocation>
        <location evidence="1 14">Cell outer membrane</location>
        <topology evidence="1 14">Multi-pass membrane protein</topology>
    </subcellularLocation>
</comment>
<feature type="domain" description="TonB-dependent receptor plug" evidence="20">
    <location>
        <begin position="71"/>
        <end position="171"/>
    </location>
</feature>
<feature type="region of interest" description="Disordered" evidence="17">
    <location>
        <begin position="37"/>
        <end position="60"/>
    </location>
</feature>
<dbReference type="InterPro" id="IPR000531">
    <property type="entry name" value="Beta-barrel_TonB"/>
</dbReference>
<dbReference type="Pfam" id="PF07715">
    <property type="entry name" value="Plug"/>
    <property type="match status" value="1"/>
</dbReference>
<dbReference type="InterPro" id="IPR039426">
    <property type="entry name" value="TonB-dep_rcpt-like"/>
</dbReference>
<feature type="short sequence motif" description="TonB C-terminal box" evidence="15">
    <location>
        <begin position="710"/>
        <end position="727"/>
    </location>
</feature>
<evidence type="ECO:0000256" key="4">
    <source>
        <dbReference type="ARBA" id="ARBA00022452"/>
    </source>
</evidence>
<keyword evidence="5" id="KW-0410">Iron transport</keyword>
<evidence type="ECO:0000256" key="10">
    <source>
        <dbReference type="ARBA" id="ARBA00023077"/>
    </source>
</evidence>
<name>A0A3R7GZC8_9BURK</name>
<dbReference type="PROSITE" id="PS52016">
    <property type="entry name" value="TONB_DEPENDENT_REC_3"/>
    <property type="match status" value="1"/>
</dbReference>
<dbReference type="GO" id="GO:0038023">
    <property type="term" value="F:signaling receptor activity"/>
    <property type="evidence" value="ECO:0007669"/>
    <property type="project" value="InterPro"/>
</dbReference>
<dbReference type="InterPro" id="IPR012910">
    <property type="entry name" value="Plug_dom"/>
</dbReference>
<feature type="chain" id="PRO_5018608062" evidence="18">
    <location>
        <begin position="31"/>
        <end position="727"/>
    </location>
</feature>
<sequence>MLNHRVPGAAALAPVALAVAALTGAGPARAAEQTLSTVQVQGQQPKDMPTEVSEGYTPRGVTVGTKLPATLKETPHAVSVITRQQIEDQNLSTLDEIMAQTPGVSVDLSGTGVIPAFYSRGYPVEYFQYDGLPVQTGGASWSQPDMVMFDHVEVLRGAAGLFNGAGQPGGVINLVRKRPLGEWRFSGALGLGSWNTRRAEVDFSTPLNASGTVRARMAAALDKRDSHVDYANSDRRSLYGIVEADLGAATTVALGAGYQKRDWLPPMMGVPRYADGGDLKLPRSTFLSTPWTHWDFETTQVFADLTHRFDDDWQLKLAAVSDHETSDLKYAYVSGAVNRATLAGPRILGGANAYDNRQLALDAMLSGAFQAFGRRHELVLGANWYDRKADSQGGALPGFGGTAVDVFHFDPAAYADPGAVNWTSDSRADTRQHGIYGATRLKLADPLTLLLGGRWSWWDVENTNMRTGALTSAYKQSGKFTPYGGLVYDLDSTWSVYGSYAEIFRVQSNLKDEGGNGLPPVIGANYEAGIKGALYGGRLNLGLSVFRIVERNRGVQVSPTVIDNCCYATNGKVQSQGIDVEAAGQLLPGWQLMAGYTWNTSKYKEDPKNQGQPFRTIAPKHLLRLWTNYRLPGSLSAWDVGAGINAQSSIYSEGGSPAVRATQGGYAVASLRVGYRIDSHWSAALNVGNLFDRTYYTRLGSGNFGPANFGNVYGEPRNVQVTLRGKF</sequence>
<dbReference type="EMBL" id="NKDB02000005">
    <property type="protein sequence ID" value="RKJ94703.1"/>
    <property type="molecule type" value="Genomic_DNA"/>
</dbReference>
<keyword evidence="4 14" id="KW-1134">Transmembrane beta strand</keyword>
<feature type="domain" description="TonB-dependent receptor-like beta-barrel" evidence="19">
    <location>
        <begin position="282"/>
        <end position="690"/>
    </location>
</feature>
<dbReference type="NCBIfam" id="TIGR01783">
    <property type="entry name" value="TonB-siderophor"/>
    <property type="match status" value="1"/>
</dbReference>
<dbReference type="GO" id="GO:0015344">
    <property type="term" value="F:siderophore uptake transmembrane transporter activity"/>
    <property type="evidence" value="ECO:0007669"/>
    <property type="project" value="TreeGrafter"/>
</dbReference>
<evidence type="ECO:0000256" key="14">
    <source>
        <dbReference type="PROSITE-ProRule" id="PRU01360"/>
    </source>
</evidence>
<dbReference type="FunFam" id="2.170.130.10:FF:000010">
    <property type="entry name" value="Ferripyoverdine receptor"/>
    <property type="match status" value="1"/>
</dbReference>
<comment type="caution">
    <text evidence="21">The sequence shown here is derived from an EMBL/GenBank/DDBJ whole genome shotgun (WGS) entry which is preliminary data.</text>
</comment>
<evidence type="ECO:0000259" key="20">
    <source>
        <dbReference type="Pfam" id="PF07715"/>
    </source>
</evidence>
<evidence type="ECO:0000256" key="12">
    <source>
        <dbReference type="ARBA" id="ARBA00023170"/>
    </source>
</evidence>
<organism evidence="21 22">
    <name type="scientific">Alicycliphilus denitrificans</name>
    <dbReference type="NCBI Taxonomy" id="179636"/>
    <lineage>
        <taxon>Bacteria</taxon>
        <taxon>Pseudomonadati</taxon>
        <taxon>Pseudomonadota</taxon>
        <taxon>Betaproteobacteria</taxon>
        <taxon>Burkholderiales</taxon>
        <taxon>Comamonadaceae</taxon>
        <taxon>Alicycliphilus</taxon>
    </lineage>
</organism>
<evidence type="ECO:0000256" key="18">
    <source>
        <dbReference type="SAM" id="SignalP"/>
    </source>
</evidence>
<dbReference type="GO" id="GO:0009279">
    <property type="term" value="C:cell outer membrane"/>
    <property type="evidence" value="ECO:0007669"/>
    <property type="project" value="UniProtKB-SubCell"/>
</dbReference>
<evidence type="ECO:0000256" key="9">
    <source>
        <dbReference type="ARBA" id="ARBA00023065"/>
    </source>
</evidence>
<comment type="similarity">
    <text evidence="2 14 16">Belongs to the TonB-dependent receptor family.</text>
</comment>
<keyword evidence="13 14" id="KW-0998">Cell outer membrane</keyword>
<dbReference type="PANTHER" id="PTHR32552">
    <property type="entry name" value="FERRICHROME IRON RECEPTOR-RELATED"/>
    <property type="match status" value="1"/>
</dbReference>
<reference evidence="21 22" key="1">
    <citation type="submission" date="2018-09" db="EMBL/GenBank/DDBJ databases">
        <title>Genome comparison of Alicycliphilus sp. BQ1, a polyurethanolytic bacterium, with its closest phylogenetic relatives Alicycliphilus denitrificans BC and K601, unable to attack polyurethane.</title>
        <authorList>
            <person name="Loza-Tavera H."/>
            <person name="Lozano L."/>
            <person name="Cevallos M."/>
            <person name="Maya-Lucas O."/>
            <person name="Garcia-Mena J."/>
            <person name="Hernandez J."/>
        </authorList>
    </citation>
    <scope>NUCLEOTIDE SEQUENCE [LARGE SCALE GENOMIC DNA]</scope>
    <source>
        <strain evidence="21 22">BQ1</strain>
    </source>
</reference>
<keyword evidence="3 14" id="KW-0813">Transport</keyword>
<keyword evidence="9" id="KW-0406">Ion transport</keyword>
<keyword evidence="11 14" id="KW-0472">Membrane</keyword>
<evidence type="ECO:0000256" key="2">
    <source>
        <dbReference type="ARBA" id="ARBA00009810"/>
    </source>
</evidence>
<evidence type="ECO:0000256" key="17">
    <source>
        <dbReference type="SAM" id="MobiDB-lite"/>
    </source>
</evidence>
<dbReference type="InterPro" id="IPR010105">
    <property type="entry name" value="TonB_sidphr_rcpt"/>
</dbReference>
<dbReference type="PROSITE" id="PS01156">
    <property type="entry name" value="TONB_DEPENDENT_REC_2"/>
    <property type="match status" value="1"/>
</dbReference>
<feature type="signal peptide" evidence="18">
    <location>
        <begin position="1"/>
        <end position="30"/>
    </location>
</feature>
<dbReference type="Gene3D" id="2.40.170.20">
    <property type="entry name" value="TonB-dependent receptor, beta-barrel domain"/>
    <property type="match status" value="1"/>
</dbReference>
<dbReference type="CDD" id="cd01347">
    <property type="entry name" value="ligand_gated_channel"/>
    <property type="match status" value="1"/>
</dbReference>
<gene>
    <name evidence="21" type="ORF">CE154_020600</name>
</gene>
<accession>A0A3R7GZC8</accession>
<evidence type="ECO:0000256" key="13">
    <source>
        <dbReference type="ARBA" id="ARBA00023237"/>
    </source>
</evidence>
<keyword evidence="10 16" id="KW-0798">TonB box</keyword>
<proteinExistence type="inferred from homology"/>
<dbReference type="InterPro" id="IPR010917">
    <property type="entry name" value="TonB_rcpt_CS"/>
</dbReference>
<evidence type="ECO:0000256" key="3">
    <source>
        <dbReference type="ARBA" id="ARBA00022448"/>
    </source>
</evidence>
<dbReference type="RefSeq" id="WP_094437265.1">
    <property type="nucleotide sequence ID" value="NZ_NKDB02000005.1"/>
</dbReference>
<evidence type="ECO:0000259" key="19">
    <source>
        <dbReference type="Pfam" id="PF00593"/>
    </source>
</evidence>
<evidence type="ECO:0000256" key="16">
    <source>
        <dbReference type="RuleBase" id="RU003357"/>
    </source>
</evidence>
<evidence type="ECO:0000256" key="6">
    <source>
        <dbReference type="ARBA" id="ARBA00022692"/>
    </source>
</evidence>
<keyword evidence="6 14" id="KW-0812">Transmembrane</keyword>
<evidence type="ECO:0000313" key="22">
    <source>
        <dbReference type="Proteomes" id="UP000216225"/>
    </source>
</evidence>
<dbReference type="Pfam" id="PF00593">
    <property type="entry name" value="TonB_dep_Rec_b-barrel"/>
    <property type="match status" value="1"/>
</dbReference>
<evidence type="ECO:0000256" key="15">
    <source>
        <dbReference type="PROSITE-ProRule" id="PRU10144"/>
    </source>
</evidence>
<dbReference type="SUPFAM" id="SSF56935">
    <property type="entry name" value="Porins"/>
    <property type="match status" value="1"/>
</dbReference>
<evidence type="ECO:0000256" key="7">
    <source>
        <dbReference type="ARBA" id="ARBA00022729"/>
    </source>
</evidence>
<dbReference type="Gene3D" id="2.170.130.10">
    <property type="entry name" value="TonB-dependent receptor, plug domain"/>
    <property type="match status" value="1"/>
</dbReference>
<dbReference type="AlphaFoldDB" id="A0A3R7GZC8"/>